<accession>A0ABU1L5J4</accession>
<organism evidence="1 2">
    <name type="scientific">Paraburkholderia caledonica</name>
    <dbReference type="NCBI Taxonomy" id="134536"/>
    <lineage>
        <taxon>Bacteria</taxon>
        <taxon>Pseudomonadati</taxon>
        <taxon>Pseudomonadota</taxon>
        <taxon>Betaproteobacteria</taxon>
        <taxon>Burkholderiales</taxon>
        <taxon>Burkholderiaceae</taxon>
        <taxon>Paraburkholderia</taxon>
    </lineage>
</organism>
<sequence length="194" mass="21209">MSCGRNARCVSVACEAASCRRECLRCVRPVTRLERGLSGSFIGSFQSGDRTVLPRQRTDLLFVGPSNRGGGDSNFMRIKPAKLVRLSFPQPRRGNAWTAAFVPVLQPSVLSATRDCPRSVLPPCGRSRDPLANVKQRTKMSWLQATVVYAHKPVDRISPTSRQGLVIQSTSRSNLGQRIGLRSRACALCSAVNP</sequence>
<gene>
    <name evidence="1" type="ORF">J2776_005206</name>
</gene>
<reference evidence="1 2" key="1">
    <citation type="submission" date="2023-07" db="EMBL/GenBank/DDBJ databases">
        <title>Sorghum-associated microbial communities from plants grown in Nebraska, USA.</title>
        <authorList>
            <person name="Schachtman D."/>
        </authorList>
    </citation>
    <scope>NUCLEOTIDE SEQUENCE [LARGE SCALE GENOMIC DNA]</scope>
    <source>
        <strain evidence="1 2">DS1039</strain>
    </source>
</reference>
<evidence type="ECO:0000313" key="2">
    <source>
        <dbReference type="Proteomes" id="UP001185254"/>
    </source>
</evidence>
<proteinExistence type="predicted"/>
<dbReference type="EMBL" id="JAVDQN010000005">
    <property type="protein sequence ID" value="MDR6378485.1"/>
    <property type="molecule type" value="Genomic_DNA"/>
</dbReference>
<name>A0ABU1L5J4_9BURK</name>
<comment type="caution">
    <text evidence="1">The sequence shown here is derived from an EMBL/GenBank/DDBJ whole genome shotgun (WGS) entry which is preliminary data.</text>
</comment>
<keyword evidence="2" id="KW-1185">Reference proteome</keyword>
<dbReference type="Proteomes" id="UP001185254">
    <property type="component" value="Unassembled WGS sequence"/>
</dbReference>
<evidence type="ECO:0000313" key="1">
    <source>
        <dbReference type="EMBL" id="MDR6378485.1"/>
    </source>
</evidence>
<protein>
    <submittedName>
        <fullName evidence="1">Uncharacterized protein</fullName>
    </submittedName>
</protein>